<feature type="signal peptide" evidence="1">
    <location>
        <begin position="1"/>
        <end position="21"/>
    </location>
</feature>
<sequence>MMKRLLCALLALMLLTPAALCESTFAPLPFGPEDVQAAFNVPEQTVADFSASYAPESYGWWHEADGTVIVLYCAGGLLQIKTADASALLDPLKGLTGASDLPDEVLSLEAAPSAVYWDAPGFPLPTVRGVQIGDARETLFSLFPQADAVCQPVLEDEGSAFEETVSFSYDAVSDGGVPQRYTLTFYIELDAVAAMRLVCERADDAAQG</sequence>
<comment type="caution">
    <text evidence="2">The sequence shown here is derived from an EMBL/GenBank/DDBJ whole genome shotgun (WGS) entry which is preliminary data.</text>
</comment>
<gene>
    <name evidence="2" type="ORF">IAB73_00040</name>
</gene>
<accession>A0A9D1CP91</accession>
<keyword evidence="1" id="KW-0732">Signal</keyword>
<dbReference type="EMBL" id="DVFJ01000001">
    <property type="protein sequence ID" value="HIQ70596.1"/>
    <property type="molecule type" value="Genomic_DNA"/>
</dbReference>
<dbReference type="Proteomes" id="UP000886887">
    <property type="component" value="Unassembled WGS sequence"/>
</dbReference>
<name>A0A9D1CP91_9FIRM</name>
<evidence type="ECO:0000256" key="1">
    <source>
        <dbReference type="SAM" id="SignalP"/>
    </source>
</evidence>
<protein>
    <submittedName>
        <fullName evidence="2">Uncharacterized protein</fullName>
    </submittedName>
</protein>
<proteinExistence type="predicted"/>
<evidence type="ECO:0000313" key="3">
    <source>
        <dbReference type="Proteomes" id="UP000886887"/>
    </source>
</evidence>
<dbReference type="AlphaFoldDB" id="A0A9D1CP91"/>
<feature type="chain" id="PRO_5039501152" evidence="1">
    <location>
        <begin position="22"/>
        <end position="208"/>
    </location>
</feature>
<evidence type="ECO:0000313" key="2">
    <source>
        <dbReference type="EMBL" id="HIQ70596.1"/>
    </source>
</evidence>
<organism evidence="2 3">
    <name type="scientific">Candidatus Onthenecus intestinigallinarum</name>
    <dbReference type="NCBI Taxonomy" id="2840875"/>
    <lineage>
        <taxon>Bacteria</taxon>
        <taxon>Bacillati</taxon>
        <taxon>Bacillota</taxon>
        <taxon>Clostridia</taxon>
        <taxon>Eubacteriales</taxon>
        <taxon>Candidatus Onthenecus</taxon>
    </lineage>
</organism>
<reference evidence="2" key="1">
    <citation type="submission" date="2020-10" db="EMBL/GenBank/DDBJ databases">
        <authorList>
            <person name="Gilroy R."/>
        </authorList>
    </citation>
    <scope>NUCLEOTIDE SEQUENCE</scope>
    <source>
        <strain evidence="2">ChiSxjej2B14-6234</strain>
    </source>
</reference>
<reference evidence="2" key="2">
    <citation type="journal article" date="2021" name="PeerJ">
        <title>Extensive microbial diversity within the chicken gut microbiome revealed by metagenomics and culture.</title>
        <authorList>
            <person name="Gilroy R."/>
            <person name="Ravi A."/>
            <person name="Getino M."/>
            <person name="Pursley I."/>
            <person name="Horton D.L."/>
            <person name="Alikhan N.F."/>
            <person name="Baker D."/>
            <person name="Gharbi K."/>
            <person name="Hall N."/>
            <person name="Watson M."/>
            <person name="Adriaenssens E.M."/>
            <person name="Foster-Nyarko E."/>
            <person name="Jarju S."/>
            <person name="Secka A."/>
            <person name="Antonio M."/>
            <person name="Oren A."/>
            <person name="Chaudhuri R.R."/>
            <person name="La Ragione R."/>
            <person name="Hildebrand F."/>
            <person name="Pallen M.J."/>
        </authorList>
    </citation>
    <scope>NUCLEOTIDE SEQUENCE</scope>
    <source>
        <strain evidence="2">ChiSxjej2B14-6234</strain>
    </source>
</reference>